<keyword evidence="7" id="KW-0378">Hydrolase</keyword>
<evidence type="ECO:0000256" key="6">
    <source>
        <dbReference type="SAM" id="Phobius"/>
    </source>
</evidence>
<reference evidence="7 8" key="1">
    <citation type="journal article" date="2019" name="Int. J. Syst. Evol. Microbiol.">
        <title>The Global Catalogue of Microorganisms (GCM) 10K type strain sequencing project: providing services to taxonomists for standard genome sequencing and annotation.</title>
        <authorList>
            <consortium name="The Broad Institute Genomics Platform"/>
            <consortium name="The Broad Institute Genome Sequencing Center for Infectious Disease"/>
            <person name="Wu L."/>
            <person name="Ma J."/>
        </authorList>
    </citation>
    <scope>NUCLEOTIDE SEQUENCE [LARGE SCALE GENOMIC DNA]</scope>
    <source>
        <strain evidence="7 8">CGMCC 1.12237</strain>
    </source>
</reference>
<feature type="compositionally biased region" description="Polar residues" evidence="5">
    <location>
        <begin position="83"/>
        <end position="92"/>
    </location>
</feature>
<dbReference type="RefSeq" id="WP_227229340.1">
    <property type="nucleotide sequence ID" value="NZ_JAJCVJ010000001.1"/>
</dbReference>
<feature type="transmembrane region" description="Helical" evidence="6">
    <location>
        <begin position="289"/>
        <end position="310"/>
    </location>
</feature>
<dbReference type="InterPro" id="IPR001733">
    <property type="entry name" value="Peptidase_S26B"/>
</dbReference>
<keyword evidence="4 6" id="KW-0472">Membrane</keyword>
<dbReference type="EMBL" id="JBHSKX010000001">
    <property type="protein sequence ID" value="MFC5365366.1"/>
    <property type="molecule type" value="Genomic_DNA"/>
</dbReference>
<accession>A0ABD5R672</accession>
<dbReference type="CDD" id="cd06462">
    <property type="entry name" value="Peptidase_S24_S26"/>
    <property type="match status" value="1"/>
</dbReference>
<dbReference type="SUPFAM" id="SSF51306">
    <property type="entry name" value="LexA/Signal peptidase"/>
    <property type="match status" value="1"/>
</dbReference>
<comment type="caution">
    <text evidence="7">The sequence shown here is derived from an EMBL/GenBank/DDBJ whole genome shotgun (WGS) entry which is preliminary data.</text>
</comment>
<evidence type="ECO:0000313" key="8">
    <source>
        <dbReference type="Proteomes" id="UP001596201"/>
    </source>
</evidence>
<keyword evidence="8" id="KW-1185">Reference proteome</keyword>
<comment type="subcellular location">
    <subcellularLocation>
        <location evidence="1">Membrane</location>
    </subcellularLocation>
</comment>
<proteinExistence type="predicted"/>
<feature type="region of interest" description="Disordered" evidence="5">
    <location>
        <begin position="78"/>
        <end position="97"/>
    </location>
</feature>
<sequence length="328" mass="34006">MKRVVALLAVLTIAVVVAPPPTPLNVSYVTSDSMEPTIHAGDGYLLLDAAVETGDVVTYRATDGAYVTHRVVGETDAGYLTQGDANPSTDQTAGAPPVTDDRIVGRVVTLGGSPVTVPGVGPLFEFVDRFRLELLGGIIALLSLDLLVREETARDPTRPVTTVGDVVPPLLVGFTLAGVLALTIAASPNELVYVATETATPGGRTIPVGETVTREVTASATQLPFTTVLAESTGAQIVAQSATDAGLDLTLSLPGHETTGPRRVTLTTSVYPTTLPAGVLADLHAVHPLVARLASVGALTTPFAAAYLLLFDARSPLRLGTTFGRWAR</sequence>
<name>A0ABD5R672_9EURY</name>
<dbReference type="Proteomes" id="UP001596201">
    <property type="component" value="Unassembled WGS sequence"/>
</dbReference>
<dbReference type="AlphaFoldDB" id="A0ABD5R672"/>
<gene>
    <name evidence="7" type="ORF">ACFPJ5_00325</name>
</gene>
<organism evidence="7 8">
    <name type="scientific">Salinirubrum litoreum</name>
    <dbReference type="NCBI Taxonomy" id="1126234"/>
    <lineage>
        <taxon>Archaea</taxon>
        <taxon>Methanobacteriati</taxon>
        <taxon>Methanobacteriota</taxon>
        <taxon>Stenosarchaea group</taxon>
        <taxon>Halobacteria</taxon>
        <taxon>Halobacteriales</taxon>
        <taxon>Haloferacaceae</taxon>
        <taxon>Salinirubrum</taxon>
    </lineage>
</organism>
<dbReference type="GO" id="GO:0016020">
    <property type="term" value="C:membrane"/>
    <property type="evidence" value="ECO:0007669"/>
    <property type="project" value="UniProtKB-SubCell"/>
</dbReference>
<evidence type="ECO:0000313" key="7">
    <source>
        <dbReference type="EMBL" id="MFC5365366.1"/>
    </source>
</evidence>
<keyword evidence="3 6" id="KW-1133">Transmembrane helix</keyword>
<protein>
    <submittedName>
        <fullName evidence="7">Signal peptidase I</fullName>
        <ecNumber evidence="7">3.4.21.89</ecNumber>
    </submittedName>
</protein>
<evidence type="ECO:0000256" key="3">
    <source>
        <dbReference type="ARBA" id="ARBA00022989"/>
    </source>
</evidence>
<dbReference type="GO" id="GO:0009003">
    <property type="term" value="F:signal peptidase activity"/>
    <property type="evidence" value="ECO:0007669"/>
    <property type="project" value="UniProtKB-EC"/>
</dbReference>
<evidence type="ECO:0000256" key="4">
    <source>
        <dbReference type="ARBA" id="ARBA00023136"/>
    </source>
</evidence>
<evidence type="ECO:0000256" key="2">
    <source>
        <dbReference type="ARBA" id="ARBA00022692"/>
    </source>
</evidence>
<dbReference type="EC" id="3.4.21.89" evidence="7"/>
<keyword evidence="2 6" id="KW-0812">Transmembrane</keyword>
<evidence type="ECO:0000256" key="1">
    <source>
        <dbReference type="ARBA" id="ARBA00004370"/>
    </source>
</evidence>
<dbReference type="InterPro" id="IPR036286">
    <property type="entry name" value="LexA/Signal_pep-like_sf"/>
</dbReference>
<dbReference type="NCBIfam" id="TIGR02228">
    <property type="entry name" value="sigpep_I_arch"/>
    <property type="match status" value="1"/>
</dbReference>
<evidence type="ECO:0000256" key="5">
    <source>
        <dbReference type="SAM" id="MobiDB-lite"/>
    </source>
</evidence>